<dbReference type="EMBL" id="CP158281">
    <property type="protein sequence ID" value="XBV90002.1"/>
    <property type="molecule type" value="Genomic_DNA"/>
</dbReference>
<dbReference type="PROSITE" id="PS51257">
    <property type="entry name" value="PROKAR_LIPOPROTEIN"/>
    <property type="match status" value="1"/>
</dbReference>
<organism evidence="2">
    <name type="scientific">Brevibacterium koreense</name>
    <dbReference type="NCBI Taxonomy" id="3140787"/>
    <lineage>
        <taxon>Bacteria</taxon>
        <taxon>Bacillati</taxon>
        <taxon>Actinomycetota</taxon>
        <taxon>Actinomycetes</taxon>
        <taxon>Micrococcales</taxon>
        <taxon>Brevibacteriaceae</taxon>
        <taxon>Brevibacterium</taxon>
    </lineage>
</organism>
<feature type="signal peptide" evidence="1">
    <location>
        <begin position="1"/>
        <end position="21"/>
    </location>
</feature>
<name>A0AAU7UNL0_9MICO</name>
<accession>A0AAU7UNL0</accession>
<sequence>MKKLGRVCAASLIALLTGCSATPEPTTSTRDATTTGVIAAFTISRQQSGVVESDDKGYVVLVKEDGETSVIETTIMQHAQLDWNKDKLAFSDTENDYIVGTSTEVIPTDTKTDYQQALSLSDDGTVIGLYNDGYEEDSYVEQLVTSSKKGSDFTEVEGYFQVTGFCDGDLYGIAEPLGKYHDEAERQGVEAKEADGYTRLMLNQLTSGTAVEEKNVSIQAVNSSGQEATDAPCVDGSLYHLASIYADSGETSPVLRKWDTDSGDMTELELVTTDGKPVTGPDQSTFEINGSSQQSLQGNNFDWVDDFGRAWRTDVTTGISHKLFDLVDGYDNTTDIRVVDFTESALTVVTFQQEAGNVRLVQYDRDSGEVFTEIDLPDIAKTIDDSSIWAVSARD</sequence>
<feature type="chain" id="PRO_5043650002" description="Lipoprotein" evidence="1">
    <location>
        <begin position="22"/>
        <end position="395"/>
    </location>
</feature>
<dbReference type="RefSeq" id="WP_350270826.1">
    <property type="nucleotide sequence ID" value="NZ_CP158281.1"/>
</dbReference>
<reference evidence="2" key="1">
    <citation type="submission" date="2024-06" db="EMBL/GenBank/DDBJ databases">
        <title>Brevibacterium koreense sp. nov., isolated from jogae-jeotgal, a Korean fermented seafood.</title>
        <authorList>
            <person name="Whon T.W."/>
            <person name="Nam S."/>
            <person name="Kim Y."/>
        </authorList>
    </citation>
    <scope>NUCLEOTIDE SEQUENCE</scope>
    <source>
        <strain evidence="2">CBA3109</strain>
    </source>
</reference>
<gene>
    <name evidence="2" type="ORF">AAFP32_04545</name>
</gene>
<dbReference type="AlphaFoldDB" id="A0AAU7UNL0"/>
<dbReference type="KEGG" id="bkr:AAFP32_04545"/>
<evidence type="ECO:0008006" key="3">
    <source>
        <dbReference type="Google" id="ProtNLM"/>
    </source>
</evidence>
<keyword evidence="1" id="KW-0732">Signal</keyword>
<evidence type="ECO:0000313" key="2">
    <source>
        <dbReference type="EMBL" id="XBV90002.1"/>
    </source>
</evidence>
<proteinExistence type="predicted"/>
<protein>
    <recommendedName>
        <fullName evidence="3">Lipoprotein</fullName>
    </recommendedName>
</protein>
<evidence type="ECO:0000256" key="1">
    <source>
        <dbReference type="SAM" id="SignalP"/>
    </source>
</evidence>